<protein>
    <submittedName>
        <fullName evidence="5">Adenosine kinase</fullName>
    </submittedName>
</protein>
<dbReference type="Pfam" id="PF00294">
    <property type="entry name" value="PfkB"/>
    <property type="match status" value="1"/>
</dbReference>
<dbReference type="CDD" id="cd01168">
    <property type="entry name" value="adenosine_kinase"/>
    <property type="match status" value="1"/>
</dbReference>
<name>A0A3E4MR52_9BACT</name>
<keyword evidence="8" id="KW-1185">Reference proteome</keyword>
<dbReference type="InterPro" id="IPR002173">
    <property type="entry name" value="Carboh/pur_kinase_PfkB_CS"/>
</dbReference>
<sequence length="328" mass="35214">MDKIIGMGNALVDVLVKIDDDSLLGKLHLPKGSMQLIQEATLSEIRKYTSGMKIHRSTGGSAGNTVCALAALGANPGFIGKVGQDETGAFFGDTLRQCGVNALLATCDLPSGIASTFISTDGERTFGTYLGAAATLRAEDLSRKMFAGYNYLYIEGYLLQDHDLMLRAVQLAKEEGLQVCLDMASYNVVEAERDFFDQLIVKYVDIVFANESEALAYTGKAPHEALEEIASKCSIAVVKTGKEGSLVKKGTEVIQLLSCPVDNVLDTTGAGDFYAAGFMYGLTCSYSLEKCVQISTILATAVIQEVGTTLPAKKWDEIKLNIESLLQV</sequence>
<feature type="domain" description="Carbohydrate kinase PfkB" evidence="4">
    <location>
        <begin position="52"/>
        <end position="313"/>
    </location>
</feature>
<dbReference type="EMBL" id="QSQT01000032">
    <property type="protein sequence ID" value="RGK52240.1"/>
    <property type="molecule type" value="Genomic_DNA"/>
</dbReference>
<organism evidence="5 8">
    <name type="scientific">Phocaeicola plebeius</name>
    <dbReference type="NCBI Taxonomy" id="310297"/>
    <lineage>
        <taxon>Bacteria</taxon>
        <taxon>Pseudomonadati</taxon>
        <taxon>Bacteroidota</taxon>
        <taxon>Bacteroidia</taxon>
        <taxon>Bacteroidales</taxon>
        <taxon>Bacteroidaceae</taxon>
        <taxon>Phocaeicola</taxon>
    </lineage>
</organism>
<dbReference type="PANTHER" id="PTHR43320">
    <property type="entry name" value="SUGAR KINASE"/>
    <property type="match status" value="1"/>
</dbReference>
<dbReference type="Proteomes" id="UP000260780">
    <property type="component" value="Unassembled WGS sequence"/>
</dbReference>
<dbReference type="AlphaFoldDB" id="A0A3E4MR52"/>
<evidence type="ECO:0000256" key="2">
    <source>
        <dbReference type="ARBA" id="ARBA00022679"/>
    </source>
</evidence>
<dbReference type="SUPFAM" id="SSF53613">
    <property type="entry name" value="Ribokinase-like"/>
    <property type="match status" value="1"/>
</dbReference>
<evidence type="ECO:0000313" key="8">
    <source>
        <dbReference type="Proteomes" id="UP000260862"/>
    </source>
</evidence>
<dbReference type="EMBL" id="QSTF01000042">
    <property type="protein sequence ID" value="RGM36501.1"/>
    <property type="molecule type" value="Genomic_DNA"/>
</dbReference>
<comment type="similarity">
    <text evidence="1">Belongs to the carbohydrate kinase PfkB family.</text>
</comment>
<evidence type="ECO:0000313" key="7">
    <source>
        <dbReference type="Proteomes" id="UP000260780"/>
    </source>
</evidence>
<evidence type="ECO:0000256" key="1">
    <source>
        <dbReference type="ARBA" id="ARBA00010688"/>
    </source>
</evidence>
<reference evidence="7 8" key="1">
    <citation type="submission" date="2018-08" db="EMBL/GenBank/DDBJ databases">
        <title>A genome reference for cultivated species of the human gut microbiota.</title>
        <authorList>
            <person name="Zou Y."/>
            <person name="Xue W."/>
            <person name="Luo G."/>
        </authorList>
    </citation>
    <scope>NUCLEOTIDE SEQUENCE [LARGE SCALE GENOMIC DNA]</scope>
    <source>
        <strain evidence="6 7">OM08-14</strain>
        <strain evidence="5 8">TF10-3AC</strain>
    </source>
</reference>
<dbReference type="PANTHER" id="PTHR43320:SF3">
    <property type="entry name" value="CARBOHYDRATE KINASE PFKB DOMAIN-CONTAINING PROTEIN"/>
    <property type="match status" value="1"/>
</dbReference>
<evidence type="ECO:0000313" key="6">
    <source>
        <dbReference type="EMBL" id="RGM36501.1"/>
    </source>
</evidence>
<dbReference type="Proteomes" id="UP000260862">
    <property type="component" value="Unassembled WGS sequence"/>
</dbReference>
<keyword evidence="3 5" id="KW-0418">Kinase</keyword>
<evidence type="ECO:0000313" key="5">
    <source>
        <dbReference type="EMBL" id="RGK52240.1"/>
    </source>
</evidence>
<dbReference type="PROSITE" id="PS00584">
    <property type="entry name" value="PFKB_KINASES_2"/>
    <property type="match status" value="1"/>
</dbReference>
<proteinExistence type="inferred from homology"/>
<dbReference type="InterPro" id="IPR052700">
    <property type="entry name" value="Carb_kinase_PfkB-like"/>
</dbReference>
<keyword evidence="2" id="KW-0808">Transferase</keyword>
<dbReference type="STRING" id="310297.BHV76_00955"/>
<dbReference type="Gene3D" id="3.40.1190.20">
    <property type="match status" value="1"/>
</dbReference>
<dbReference type="GO" id="GO:0016301">
    <property type="term" value="F:kinase activity"/>
    <property type="evidence" value="ECO:0007669"/>
    <property type="project" value="UniProtKB-KW"/>
</dbReference>
<dbReference type="RefSeq" id="WP_117673820.1">
    <property type="nucleotide sequence ID" value="NZ_CABOGR010000032.1"/>
</dbReference>
<dbReference type="InterPro" id="IPR011611">
    <property type="entry name" value="PfkB_dom"/>
</dbReference>
<dbReference type="InterPro" id="IPR029056">
    <property type="entry name" value="Ribokinase-like"/>
</dbReference>
<accession>A0A3E4MR52</accession>
<comment type="caution">
    <text evidence="5">The sequence shown here is derived from an EMBL/GenBank/DDBJ whole genome shotgun (WGS) entry which is preliminary data.</text>
</comment>
<gene>
    <name evidence="6" type="ORF">DXC17_13100</name>
    <name evidence="5" type="ORF">DXD04_13830</name>
</gene>
<evidence type="ECO:0000256" key="3">
    <source>
        <dbReference type="ARBA" id="ARBA00022777"/>
    </source>
</evidence>
<evidence type="ECO:0000259" key="4">
    <source>
        <dbReference type="Pfam" id="PF00294"/>
    </source>
</evidence>